<dbReference type="EMBL" id="CAJPIN010050208">
    <property type="protein sequence ID" value="CAG2066082.1"/>
    <property type="molecule type" value="Genomic_DNA"/>
</dbReference>
<dbReference type="Pfam" id="PF02259">
    <property type="entry name" value="FAT"/>
    <property type="match status" value="1"/>
</dbReference>
<feature type="non-terminal residue" evidence="3">
    <location>
        <position position="155"/>
    </location>
</feature>
<proteinExistence type="predicted"/>
<sequence length="155" mass="17648">MTAEFYALKGMLLAQIGRSDEANKAFSSAVQLHDTLVKAWALWGDYLEQVFTKDSRQISVGVSAVFWLLSYDDERSSLATAVSKYSVDVPPIQWLPWIPQLLTCLVRNEGKLILNLLSQVGRMFPQAVYFPIRTLYFTLKFEQLERYMSTELAAA</sequence>
<dbReference type="PROSITE" id="PS51189">
    <property type="entry name" value="FAT"/>
    <property type="match status" value="1"/>
</dbReference>
<dbReference type="Proteomes" id="UP001153148">
    <property type="component" value="Unassembled WGS sequence"/>
</dbReference>
<dbReference type="InterPro" id="IPR011990">
    <property type="entry name" value="TPR-like_helical_dom_sf"/>
</dbReference>
<evidence type="ECO:0000259" key="2">
    <source>
        <dbReference type="PROSITE" id="PS51189"/>
    </source>
</evidence>
<evidence type="ECO:0000313" key="4">
    <source>
        <dbReference type="Proteomes" id="UP001153148"/>
    </source>
</evidence>
<comment type="caution">
    <text evidence="3">The sequence shown here is derived from an EMBL/GenBank/DDBJ whole genome shotgun (WGS) entry which is preliminary data.</text>
</comment>
<keyword evidence="1" id="KW-0802">TPR repeat</keyword>
<protein>
    <recommendedName>
        <fullName evidence="2">FAT domain-containing protein</fullName>
    </recommendedName>
</protein>
<dbReference type="InterPro" id="IPR050517">
    <property type="entry name" value="DDR_Repair_Kinase"/>
</dbReference>
<name>A0ABN7PFQ0_TIMPD</name>
<organism evidence="3 4">
    <name type="scientific">Timema podura</name>
    <name type="common">Walking stick</name>
    <dbReference type="NCBI Taxonomy" id="61482"/>
    <lineage>
        <taxon>Eukaryota</taxon>
        <taxon>Metazoa</taxon>
        <taxon>Ecdysozoa</taxon>
        <taxon>Arthropoda</taxon>
        <taxon>Hexapoda</taxon>
        <taxon>Insecta</taxon>
        <taxon>Pterygota</taxon>
        <taxon>Neoptera</taxon>
        <taxon>Polyneoptera</taxon>
        <taxon>Phasmatodea</taxon>
        <taxon>Timematodea</taxon>
        <taxon>Timematoidea</taxon>
        <taxon>Timematidae</taxon>
        <taxon>Timema</taxon>
    </lineage>
</organism>
<dbReference type="InterPro" id="IPR003151">
    <property type="entry name" value="PIK-rel_kinase_FAT"/>
</dbReference>
<keyword evidence="4" id="KW-1185">Reference proteome</keyword>
<evidence type="ECO:0000256" key="1">
    <source>
        <dbReference type="PROSITE-ProRule" id="PRU00339"/>
    </source>
</evidence>
<dbReference type="PROSITE" id="PS50005">
    <property type="entry name" value="TPR"/>
    <property type="match status" value="1"/>
</dbReference>
<dbReference type="InterPro" id="IPR014009">
    <property type="entry name" value="PIK_FAT"/>
</dbReference>
<reference evidence="3" key="1">
    <citation type="submission" date="2021-03" db="EMBL/GenBank/DDBJ databases">
        <authorList>
            <person name="Tran Van P."/>
        </authorList>
    </citation>
    <scope>NUCLEOTIDE SEQUENCE</scope>
</reference>
<dbReference type="SUPFAM" id="SSF48452">
    <property type="entry name" value="TPR-like"/>
    <property type="match status" value="1"/>
</dbReference>
<feature type="domain" description="FAT" evidence="2">
    <location>
        <begin position="1"/>
        <end position="138"/>
    </location>
</feature>
<accession>A0ABN7PFQ0</accession>
<feature type="repeat" description="TPR" evidence="1">
    <location>
        <begin position="3"/>
        <end position="36"/>
    </location>
</feature>
<evidence type="ECO:0000313" key="3">
    <source>
        <dbReference type="EMBL" id="CAG2066082.1"/>
    </source>
</evidence>
<gene>
    <name evidence="3" type="ORF">TPAB3V08_LOCUS13025</name>
</gene>
<dbReference type="PANTHER" id="PTHR11139">
    <property type="entry name" value="ATAXIA TELANGIECTASIA MUTATED ATM -RELATED"/>
    <property type="match status" value="1"/>
</dbReference>
<dbReference type="PANTHER" id="PTHR11139:SF1">
    <property type="entry name" value="TRANSFORMATION_TRANSCRIPTION DOMAIN-ASSOCIATED PROTEIN"/>
    <property type="match status" value="1"/>
</dbReference>
<dbReference type="InterPro" id="IPR019734">
    <property type="entry name" value="TPR_rpt"/>
</dbReference>